<dbReference type="AlphaFoldDB" id="A0A4R1PIS8"/>
<sequence>MRSASSRPVGVFSKDMPSIPHYQPTFAERYPVALFVALLDLSIIVGAGFLAHYFRFGDFDMPGRYNTATFLSGIVILFCLGLGGVYGSQRGQPFRRQCGVLSAAWLAGVGILFSLSFLLKVSEDYSRIWFVSMLLGSWTLCVLLRLSVFLLLRRLRGSGRNLKTVLLVDAGGGCARQLSNTLALGEYGYKVAYSLPLGHDEDWLDTLASQVKSLGVHEVWLCLPLSEGGAVRSVLYALRHHTVAVRFIPEWGDIRLLNHKISHIAGLYTLDLSCSPMDGPARVIKRLEDLLVGIPIMALILPLCVLIGLAVKLTSRGPMLFKQYRTGINGKRFKVYKFRSMVVHREESGEVTQATRQDARITRLGAFLRRTSLDELPQFFNVLQGRMSIVGPRPHALAHNEYYKDLVESYMQRHKVKPGITGWAQVSGYRGETDTLEKMQKRVEFDLWYIDNWSLWLDLKIIFLTVFKGFVNKNAY</sequence>
<dbReference type="NCBIfam" id="TIGR03025">
    <property type="entry name" value="EPS_sugtrans"/>
    <property type="match status" value="1"/>
</dbReference>
<evidence type="ECO:0000256" key="1">
    <source>
        <dbReference type="ARBA" id="ARBA00004141"/>
    </source>
</evidence>
<dbReference type="InterPro" id="IPR017473">
    <property type="entry name" value="Undecaprenyl-P_gluc_Ptfrase"/>
</dbReference>
<evidence type="ECO:0000256" key="7">
    <source>
        <dbReference type="SAM" id="Phobius"/>
    </source>
</evidence>
<comment type="caution">
    <text evidence="9">The sequence shown here is derived from an EMBL/GenBank/DDBJ whole genome shotgun (WGS) entry which is preliminary data.</text>
</comment>
<evidence type="ECO:0000256" key="4">
    <source>
        <dbReference type="ARBA" id="ARBA00022692"/>
    </source>
</evidence>
<dbReference type="PANTHER" id="PTHR30576:SF21">
    <property type="entry name" value="UDP-GLUCOSE:UNDECAPRENYL-PHOSPHATE GLUCOSE-1-PHOSPHATE TRANSFERASE"/>
    <property type="match status" value="1"/>
</dbReference>
<dbReference type="Pfam" id="PF13727">
    <property type="entry name" value="CoA_binding_3"/>
    <property type="match status" value="1"/>
</dbReference>
<dbReference type="Proteomes" id="UP000295169">
    <property type="component" value="Unassembled WGS sequence"/>
</dbReference>
<dbReference type="InterPro" id="IPR017475">
    <property type="entry name" value="EPS_sugar_tfrase"/>
</dbReference>
<evidence type="ECO:0000256" key="5">
    <source>
        <dbReference type="ARBA" id="ARBA00022989"/>
    </source>
</evidence>
<comment type="similarity">
    <text evidence="2">Belongs to the bacterial sugar transferase family.</text>
</comment>
<keyword evidence="5 7" id="KW-1133">Transmembrane helix</keyword>
<dbReference type="InterPro" id="IPR003362">
    <property type="entry name" value="Bact_transf"/>
</dbReference>
<organism evidence="9 10">
    <name type="scientific">Azotobacter chroococcum</name>
    <dbReference type="NCBI Taxonomy" id="353"/>
    <lineage>
        <taxon>Bacteria</taxon>
        <taxon>Pseudomonadati</taxon>
        <taxon>Pseudomonadota</taxon>
        <taxon>Gammaproteobacteria</taxon>
        <taxon>Pseudomonadales</taxon>
        <taxon>Pseudomonadaceae</taxon>
        <taxon>Azotobacter</taxon>
    </lineage>
</organism>
<evidence type="ECO:0000313" key="9">
    <source>
        <dbReference type="EMBL" id="TCL29450.1"/>
    </source>
</evidence>
<dbReference type="PANTHER" id="PTHR30576">
    <property type="entry name" value="COLANIC BIOSYNTHESIS UDP-GLUCOSE LIPID CARRIER TRANSFERASE"/>
    <property type="match status" value="1"/>
</dbReference>
<accession>A0A4R1PIS8</accession>
<evidence type="ECO:0000313" key="10">
    <source>
        <dbReference type="Proteomes" id="UP000295169"/>
    </source>
</evidence>
<dbReference type="GO" id="GO:0016020">
    <property type="term" value="C:membrane"/>
    <property type="evidence" value="ECO:0007669"/>
    <property type="project" value="UniProtKB-SubCell"/>
</dbReference>
<keyword evidence="6 7" id="KW-0472">Membrane</keyword>
<feature type="transmembrane region" description="Helical" evidence="7">
    <location>
        <begin position="65"/>
        <end position="86"/>
    </location>
</feature>
<proteinExistence type="inferred from homology"/>
<feature type="transmembrane region" description="Helical" evidence="7">
    <location>
        <begin position="290"/>
        <end position="311"/>
    </location>
</feature>
<feature type="domain" description="Bacterial sugar transferase" evidence="8">
    <location>
        <begin position="285"/>
        <end position="469"/>
    </location>
</feature>
<name>A0A4R1PIS8_9GAMM</name>
<dbReference type="GO" id="GO:0089702">
    <property type="term" value="F:undecaprenyl-phosphate glucose phosphotransferase activity"/>
    <property type="evidence" value="ECO:0007669"/>
    <property type="project" value="TreeGrafter"/>
</dbReference>
<feature type="transmembrane region" description="Helical" evidence="7">
    <location>
        <begin position="32"/>
        <end position="53"/>
    </location>
</feature>
<evidence type="ECO:0000259" key="8">
    <source>
        <dbReference type="Pfam" id="PF02397"/>
    </source>
</evidence>
<feature type="transmembrane region" description="Helical" evidence="7">
    <location>
        <begin position="128"/>
        <end position="152"/>
    </location>
</feature>
<feature type="transmembrane region" description="Helical" evidence="7">
    <location>
        <begin position="98"/>
        <end position="122"/>
    </location>
</feature>
<dbReference type="GO" id="GO:0009242">
    <property type="term" value="P:colanic acid biosynthetic process"/>
    <property type="evidence" value="ECO:0007669"/>
    <property type="project" value="TreeGrafter"/>
</dbReference>
<gene>
    <name evidence="9" type="ORF">EV691_11854</name>
</gene>
<keyword evidence="3 9" id="KW-0808">Transferase</keyword>
<protein>
    <submittedName>
        <fullName evidence="9">Putative colanic acid biosynthesis UDP-glucose lipid carrier transferase</fullName>
    </submittedName>
</protein>
<dbReference type="NCBIfam" id="TIGR03023">
    <property type="entry name" value="WcaJ_sugtrans"/>
    <property type="match status" value="1"/>
</dbReference>
<dbReference type="EMBL" id="SMMU01000018">
    <property type="protein sequence ID" value="TCL29450.1"/>
    <property type="molecule type" value="Genomic_DNA"/>
</dbReference>
<keyword evidence="4 7" id="KW-0812">Transmembrane</keyword>
<evidence type="ECO:0000256" key="3">
    <source>
        <dbReference type="ARBA" id="ARBA00022679"/>
    </source>
</evidence>
<reference evidence="9 10" key="1">
    <citation type="submission" date="2019-03" db="EMBL/GenBank/DDBJ databases">
        <title>Genomic Encyclopedia of Type Strains, Phase IV (KMG-IV): sequencing the most valuable type-strain genomes for metagenomic binning, comparative biology and taxonomic classification.</title>
        <authorList>
            <person name="Goeker M."/>
        </authorList>
    </citation>
    <scope>NUCLEOTIDE SEQUENCE [LARGE SCALE GENOMIC DNA]</scope>
    <source>
        <strain evidence="9 10">DSM 2286</strain>
    </source>
</reference>
<dbReference type="Pfam" id="PF02397">
    <property type="entry name" value="Bac_transf"/>
    <property type="match status" value="1"/>
</dbReference>
<comment type="subcellular location">
    <subcellularLocation>
        <location evidence="1">Membrane</location>
        <topology evidence="1">Multi-pass membrane protein</topology>
    </subcellularLocation>
</comment>
<evidence type="ECO:0000256" key="2">
    <source>
        <dbReference type="ARBA" id="ARBA00006464"/>
    </source>
</evidence>
<evidence type="ECO:0000256" key="6">
    <source>
        <dbReference type="ARBA" id="ARBA00023136"/>
    </source>
</evidence>